<keyword evidence="4" id="KW-1185">Reference proteome</keyword>
<dbReference type="InterPro" id="IPR002104">
    <property type="entry name" value="Integrase_catalytic"/>
</dbReference>
<dbReference type="Proteomes" id="UP000295438">
    <property type="component" value="Unassembled WGS sequence"/>
</dbReference>
<dbReference type="PROSITE" id="PS51898">
    <property type="entry name" value="TYR_RECOMBINASE"/>
    <property type="match status" value="1"/>
</dbReference>
<dbReference type="GO" id="GO:0003677">
    <property type="term" value="F:DNA binding"/>
    <property type="evidence" value="ECO:0007669"/>
    <property type="project" value="InterPro"/>
</dbReference>
<dbReference type="PANTHER" id="PTHR30349:SF64">
    <property type="entry name" value="PROPHAGE INTEGRASE INTD-RELATED"/>
    <property type="match status" value="1"/>
</dbReference>
<evidence type="ECO:0000259" key="2">
    <source>
        <dbReference type="PROSITE" id="PS51898"/>
    </source>
</evidence>
<accession>A0A4R5VF56</accession>
<comment type="caution">
    <text evidence="3">The sequence shown here is derived from an EMBL/GenBank/DDBJ whole genome shotgun (WGS) entry which is preliminary data.</text>
</comment>
<dbReference type="Gene3D" id="1.10.443.10">
    <property type="entry name" value="Intergrase catalytic core"/>
    <property type="match status" value="1"/>
</dbReference>
<evidence type="ECO:0000256" key="1">
    <source>
        <dbReference type="ARBA" id="ARBA00023172"/>
    </source>
</evidence>
<feature type="domain" description="Tyr recombinase" evidence="2">
    <location>
        <begin position="56"/>
        <end position="229"/>
    </location>
</feature>
<dbReference type="GO" id="GO:0015074">
    <property type="term" value="P:DNA integration"/>
    <property type="evidence" value="ECO:0007669"/>
    <property type="project" value="InterPro"/>
</dbReference>
<dbReference type="SUPFAM" id="SSF56349">
    <property type="entry name" value="DNA breaking-rejoining enzymes"/>
    <property type="match status" value="1"/>
</dbReference>
<name>A0A4R5VF56_9BACT</name>
<dbReference type="Pfam" id="PF00589">
    <property type="entry name" value="Phage_integrase"/>
    <property type="match status" value="1"/>
</dbReference>
<dbReference type="InterPro" id="IPR011010">
    <property type="entry name" value="DNA_brk_join_enz"/>
</dbReference>
<gene>
    <name evidence="3" type="ORF">E1898_00550</name>
</gene>
<organism evidence="3 4">
    <name type="scientific">Algoriphagus formosus</name>
    <dbReference type="NCBI Taxonomy" id="2007308"/>
    <lineage>
        <taxon>Bacteria</taxon>
        <taxon>Pseudomonadati</taxon>
        <taxon>Bacteroidota</taxon>
        <taxon>Cytophagia</taxon>
        <taxon>Cytophagales</taxon>
        <taxon>Cyclobacteriaceae</taxon>
        <taxon>Algoriphagus</taxon>
    </lineage>
</organism>
<evidence type="ECO:0000313" key="3">
    <source>
        <dbReference type="EMBL" id="TDK50855.1"/>
    </source>
</evidence>
<evidence type="ECO:0000313" key="4">
    <source>
        <dbReference type="Proteomes" id="UP000295438"/>
    </source>
</evidence>
<sequence>MDRKKIINYLASLTELGLKSSSGHMIVNALKYYYRHVLEWNDTELWNIPRPKKEKTLPKVLSIEECKRVLQAVEQPKHKLILLVAYGSGLRVSEICNLEWEHLDFDRHRIKIVEGKGKKDRYVMLPLATLRYFEIYRGIYQTTKYVFEGQIKGEPYSTSSCGAIMRKAVKNSNIGKKASIHTLRHSFATHLLEGGTDIRFIQKLLGHSSIKTTTVYTHVSQKQNDRIESPLDRIIRKNL</sequence>
<dbReference type="PANTHER" id="PTHR30349">
    <property type="entry name" value="PHAGE INTEGRASE-RELATED"/>
    <property type="match status" value="1"/>
</dbReference>
<keyword evidence="1" id="KW-0233">DNA recombination</keyword>
<dbReference type="InterPro" id="IPR013762">
    <property type="entry name" value="Integrase-like_cat_sf"/>
</dbReference>
<dbReference type="EMBL" id="SMUW01000016">
    <property type="protein sequence ID" value="TDK50855.1"/>
    <property type="molecule type" value="Genomic_DNA"/>
</dbReference>
<protein>
    <recommendedName>
        <fullName evidence="2">Tyr recombinase domain-containing protein</fullName>
    </recommendedName>
</protein>
<dbReference type="InterPro" id="IPR050090">
    <property type="entry name" value="Tyrosine_recombinase_XerCD"/>
</dbReference>
<dbReference type="GO" id="GO:0006310">
    <property type="term" value="P:DNA recombination"/>
    <property type="evidence" value="ECO:0007669"/>
    <property type="project" value="UniProtKB-KW"/>
</dbReference>
<dbReference type="AlphaFoldDB" id="A0A4R5VF56"/>
<proteinExistence type="predicted"/>
<reference evidence="3 4" key="1">
    <citation type="submission" date="2019-03" db="EMBL/GenBank/DDBJ databases">
        <title>Algoriphagus aquimaris sp. nov., isolated form marine sediment in Pohang, Korea.</title>
        <authorList>
            <person name="Kim J."/>
            <person name="Yoon S.-H."/>
            <person name="Lee S.-S."/>
        </authorList>
    </citation>
    <scope>NUCLEOTIDE SEQUENCE [LARGE SCALE GENOMIC DNA]</scope>
    <source>
        <strain evidence="3 4">F21</strain>
    </source>
</reference>
<dbReference type="RefSeq" id="WP_133389432.1">
    <property type="nucleotide sequence ID" value="NZ_SMUW01000016.1"/>
</dbReference>